<reference evidence="1 2" key="1">
    <citation type="submission" date="2014-05" db="EMBL/GenBank/DDBJ databases">
        <title>Whole genome shotgun sequence of Rhizobium rhizogenes NBRC 13257.</title>
        <authorList>
            <person name="Katano-Makiyama Y."/>
            <person name="Hosoyama A."/>
            <person name="Hashimoto M."/>
            <person name="Hosoyama Y."/>
            <person name="Noguchi M."/>
            <person name="Tsuchikane K."/>
            <person name="Kimura A."/>
            <person name="Ohji S."/>
            <person name="Ichikawa N."/>
            <person name="Yamazoe A."/>
            <person name="Fujita N."/>
        </authorList>
    </citation>
    <scope>NUCLEOTIDE SEQUENCE [LARGE SCALE GENOMIC DNA]</scope>
    <source>
        <strain evidence="1 2">NBRC 13257</strain>
    </source>
</reference>
<protein>
    <submittedName>
        <fullName evidence="1">Uncharacterized protein</fullName>
    </submittedName>
</protein>
<proteinExistence type="predicted"/>
<organism evidence="1 2">
    <name type="scientific">Rhizobium rhizogenes NBRC 13257</name>
    <dbReference type="NCBI Taxonomy" id="1220581"/>
    <lineage>
        <taxon>Bacteria</taxon>
        <taxon>Pseudomonadati</taxon>
        <taxon>Pseudomonadota</taxon>
        <taxon>Alphaproteobacteria</taxon>
        <taxon>Hyphomicrobiales</taxon>
        <taxon>Rhizobiaceae</taxon>
        <taxon>Rhizobium/Agrobacterium group</taxon>
        <taxon>Rhizobium</taxon>
    </lineage>
</organism>
<name>A0AA87Q829_RHIRH</name>
<evidence type="ECO:0000313" key="2">
    <source>
        <dbReference type="Proteomes" id="UP000026941"/>
    </source>
</evidence>
<dbReference type="Proteomes" id="UP000026941">
    <property type="component" value="Unassembled WGS sequence"/>
</dbReference>
<sequence length="72" mass="7971">MTECDRRIFVGQPLKPKYVHSLSKEKTGLSETSQPHSLRSPDLIDGLEALVIGEEQACYGDVARNPDGGDWQ</sequence>
<comment type="caution">
    <text evidence="1">The sequence shown here is derived from an EMBL/GenBank/DDBJ whole genome shotgun (WGS) entry which is preliminary data.</text>
</comment>
<dbReference type="EMBL" id="BAYX01000026">
    <property type="protein sequence ID" value="GAJ96828.1"/>
    <property type="molecule type" value="Genomic_DNA"/>
</dbReference>
<dbReference type="AlphaFoldDB" id="A0AA87Q829"/>
<gene>
    <name evidence="1" type="ORF">RRH01S_26_00240</name>
</gene>
<accession>A0AA87Q829</accession>
<evidence type="ECO:0000313" key="1">
    <source>
        <dbReference type="EMBL" id="GAJ96828.1"/>
    </source>
</evidence>